<sequence>MMHHTLKHGSCRQEFSRVLGLAMSKHDDIMLVPGNITGLRDHIEKLLGPAFAQRLLSERQATLSLPNGTKKTIHLASLSGCYGFEHGAIVLPWVPLQTVSLAEQKHPRSDKFYIPNDGPGTPHRAPGRDELSRYLSSYPRSKAV</sequence>
<accession>A0A1I1W6S5</accession>
<dbReference type="AlphaFoldDB" id="A0A1I1W6S5"/>
<evidence type="ECO:0000313" key="2">
    <source>
        <dbReference type="EMBL" id="SFD88700.1"/>
    </source>
</evidence>
<evidence type="ECO:0000256" key="1">
    <source>
        <dbReference type="SAM" id="MobiDB-lite"/>
    </source>
</evidence>
<dbReference type="Proteomes" id="UP000243950">
    <property type="component" value="Unassembled WGS sequence"/>
</dbReference>
<proteinExistence type="predicted"/>
<feature type="region of interest" description="Disordered" evidence="1">
    <location>
        <begin position="107"/>
        <end position="144"/>
    </location>
</feature>
<feature type="compositionally biased region" description="Polar residues" evidence="1">
    <location>
        <begin position="134"/>
        <end position="144"/>
    </location>
</feature>
<protein>
    <submittedName>
        <fullName evidence="2">Uncharacterized protein</fullName>
    </submittedName>
</protein>
<gene>
    <name evidence="2" type="ORF">SAMN05216372_105129</name>
</gene>
<organism evidence="2 3">
    <name type="scientific">Pseudomonas straminea</name>
    <dbReference type="NCBI Taxonomy" id="47882"/>
    <lineage>
        <taxon>Bacteria</taxon>
        <taxon>Pseudomonadati</taxon>
        <taxon>Pseudomonadota</taxon>
        <taxon>Gammaproteobacteria</taxon>
        <taxon>Pseudomonadales</taxon>
        <taxon>Pseudomonadaceae</taxon>
        <taxon>Phytopseudomonas</taxon>
    </lineage>
</organism>
<name>A0A1I1W6S5_PSEOC</name>
<evidence type="ECO:0000313" key="3">
    <source>
        <dbReference type="Proteomes" id="UP000243950"/>
    </source>
</evidence>
<dbReference type="EMBL" id="FOMO01000005">
    <property type="protein sequence ID" value="SFD88700.1"/>
    <property type="molecule type" value="Genomic_DNA"/>
</dbReference>
<reference evidence="3" key="1">
    <citation type="submission" date="2016-10" db="EMBL/GenBank/DDBJ databases">
        <authorList>
            <person name="Varghese N."/>
            <person name="Submissions S."/>
        </authorList>
    </citation>
    <scope>NUCLEOTIDE SEQUENCE [LARGE SCALE GENOMIC DNA]</scope>
    <source>
        <strain evidence="3">JCM 2783</strain>
    </source>
</reference>
<keyword evidence="3" id="KW-1185">Reference proteome</keyword>